<dbReference type="PANTHER" id="PTHR42754">
    <property type="entry name" value="ENDOGLUCANASE"/>
    <property type="match status" value="1"/>
</dbReference>
<evidence type="ECO:0008006" key="4">
    <source>
        <dbReference type="Google" id="ProtNLM"/>
    </source>
</evidence>
<dbReference type="RefSeq" id="WP_379834115.1">
    <property type="nucleotide sequence ID" value="NZ_JBHRYQ010000001.1"/>
</dbReference>
<organism evidence="2 3">
    <name type="scientific">Lacihabitans lacunae</name>
    <dbReference type="NCBI Taxonomy" id="1028214"/>
    <lineage>
        <taxon>Bacteria</taxon>
        <taxon>Pseudomonadati</taxon>
        <taxon>Bacteroidota</taxon>
        <taxon>Cytophagia</taxon>
        <taxon>Cytophagales</taxon>
        <taxon>Leadbetterellaceae</taxon>
        <taxon>Lacihabitans</taxon>
    </lineage>
</organism>
<gene>
    <name evidence="2" type="ORF">ACFOOI_01325</name>
</gene>
<evidence type="ECO:0000313" key="2">
    <source>
        <dbReference type="EMBL" id="MFC3809281.1"/>
    </source>
</evidence>
<feature type="chain" id="PRO_5047303150" description="Ig-like domain-containing protein" evidence="1">
    <location>
        <begin position="20"/>
        <end position="1268"/>
    </location>
</feature>
<comment type="caution">
    <text evidence="2">The sequence shown here is derived from an EMBL/GenBank/DDBJ whole genome shotgun (WGS) entry which is preliminary data.</text>
</comment>
<name>A0ABV7YQL2_9BACT</name>
<sequence>MKNILYTILFLGWSRLCFAQTIQKVEYFIDTDPGFGSGINVPITGGSTVSANLSIPLSIGLTSGFHKFYIRAKNSNGVWSMVNAQNFFKTNDLPTIQNIVELEYFIDTDAGYGQGINIPITPNTTVNQGLNIALPSDLANGFHKFFIRAKEASGKWSTVFAQSFFKTNDLPSIQNIVKLEYFIDVDAGFGNGIDIPITPSTSVTTPLNIPIPANLPLGFHKFFIRGKDANGKWSVVHAQNFYITNELSNVQNITKLEYFIGADPGFGQGTQIAITPGLSISAGNTLFNVPNSIGLGSHQLTLRGQDANGKWSIVANKSFINCPGVSISAPNGLLSCTDPLPLNALKTNPELNGSLAWFRNGIALNSSNSSITALESGKYSVKLSTAECSNISSPEVQVNIVGGTIIKLKSSKPEMLCNENLVISIDSANSNLPVGIPALFSWFRDGNALTVNSSSSTQSTTQPGVYKAKVNFSIFSNSCLSFDSDSIRISNRNLSMSISPQTSTNNLLVCTGNSVNLQANDNFQETITYKWFKNTTLLPSETTSQLMVNNSSGQYLVKGSIGACVDIPSAVLNLSYGGIDVGVPTISAQENLSTTFCGGDTLHLSATGCSSQTIWWNGKIGPSITHALEGTSFITARCSDGCLGNTSNQLVANSNGFKGNPSPLEAATLPFPANYRSLSKVDFINTYDGAQLVGMKSLFGGGRLFFGSSNGPIFADNLTQKGESDFFIRQSLTTNSGGTFSFFGGSGNDWMNGFIETEPHTYLMFGYSDSPISGDISQAGFGSLDFWMIKYNYFSGNKVYDKRFGGTGIDIISSVTKTSNGTLFLAGTTTSGISGNKTTANFGQEDFWVVKTDANGNKLAEFTYGGNQKDELKSISKINDNLFLLFGTSNSGISGNKTVANLNNSQDYWAIWIDANGSILHQEVYGGNSNETAIKALVLKDGNIIFSGHSASEISGAKSQNARGENDFWVIKTNANGQKIWDKTLGGIKDEVLVAMDSTVEGNLVFLGNTKTITPSFERQSPGFSHGSLNEIFVQDVWLIELNQNGDIITDYILGSCGYDVSTPLLETESGDLFCMPTITRTFNCSINYLDIGGINQRYPVLLKLNKAIFKNPDENQFCKTVFVRASTASVHTGINSYGPPSANQYSSYASQLEWSNGQTSQFFKTVLSDSIKLSFRYLLMGKTCFSRISTVHLKRYADILTLSGVEGSVLNDLPTKQFAYKLLESNRSVINPASYTSEGGIELQPGFEIKATVNKTFEAKIGGCINP</sequence>
<reference evidence="3" key="1">
    <citation type="journal article" date="2019" name="Int. J. Syst. Evol. Microbiol.">
        <title>The Global Catalogue of Microorganisms (GCM) 10K type strain sequencing project: providing services to taxonomists for standard genome sequencing and annotation.</title>
        <authorList>
            <consortium name="The Broad Institute Genomics Platform"/>
            <consortium name="The Broad Institute Genome Sequencing Center for Infectious Disease"/>
            <person name="Wu L."/>
            <person name="Ma J."/>
        </authorList>
    </citation>
    <scope>NUCLEOTIDE SEQUENCE [LARGE SCALE GENOMIC DNA]</scope>
    <source>
        <strain evidence="3">CECT 7956</strain>
    </source>
</reference>
<keyword evidence="3" id="KW-1185">Reference proteome</keyword>
<accession>A0ABV7YQL2</accession>
<dbReference type="PANTHER" id="PTHR42754:SF1">
    <property type="entry name" value="LIPOPROTEIN"/>
    <property type="match status" value="1"/>
</dbReference>
<feature type="signal peptide" evidence="1">
    <location>
        <begin position="1"/>
        <end position="19"/>
    </location>
</feature>
<protein>
    <recommendedName>
        <fullName evidence="4">Ig-like domain-containing protein</fullName>
    </recommendedName>
</protein>
<dbReference type="EMBL" id="JBHRYQ010000001">
    <property type="protein sequence ID" value="MFC3809281.1"/>
    <property type="molecule type" value="Genomic_DNA"/>
</dbReference>
<proteinExistence type="predicted"/>
<evidence type="ECO:0000313" key="3">
    <source>
        <dbReference type="Proteomes" id="UP001595616"/>
    </source>
</evidence>
<dbReference type="Proteomes" id="UP001595616">
    <property type="component" value="Unassembled WGS sequence"/>
</dbReference>
<evidence type="ECO:0000256" key="1">
    <source>
        <dbReference type="SAM" id="SignalP"/>
    </source>
</evidence>
<keyword evidence="1" id="KW-0732">Signal</keyword>